<sequence length="376" mass="42252">MFIFSATRSGLFMIQADVSGECLTEYVPQRPSPTMIKMNKRKYTAGCTKRFGYRSSMELLTAKSPKRSQKIPHVDGLLLCTQIIETGIGLLNSTCNETVVITGNRENVDNTAVHVQTTMRRMSIMDPADADDVQGAPSSENRMFRDNLHSNKTPEQVLRKLPPNKLYWPTIKSEQKHEVIIIALRALGNVGKLVQTSRMATMLANCLANSEVDVSVQVAAIESLRQTECNQQYDDILAKYMTDRLRDVELRIFAYLYYMRCPMENKLLRIITMLQNESSQQLGINVETSVIFGPESPLPRVVTVNVTIDLFDGQLSLLDFEIRSTEQSQIWKSLLKPTVAPVPALLDALEKAVGFPSFVVTPFVAECFILFNSVND</sequence>
<dbReference type="AlphaFoldDB" id="A0A8E0S690"/>
<organism evidence="4 5">
    <name type="scientific">Fasciolopsis buskii</name>
    <dbReference type="NCBI Taxonomy" id="27845"/>
    <lineage>
        <taxon>Eukaryota</taxon>
        <taxon>Metazoa</taxon>
        <taxon>Spiralia</taxon>
        <taxon>Lophotrochozoa</taxon>
        <taxon>Platyhelminthes</taxon>
        <taxon>Trematoda</taxon>
        <taxon>Digenea</taxon>
        <taxon>Plagiorchiida</taxon>
        <taxon>Echinostomata</taxon>
        <taxon>Echinostomatoidea</taxon>
        <taxon>Fasciolidae</taxon>
        <taxon>Fasciolopsis</taxon>
    </lineage>
</organism>
<dbReference type="SUPFAM" id="SSF48431">
    <property type="entry name" value="Lipovitellin-phosvitin complex, superhelical domain"/>
    <property type="match status" value="1"/>
</dbReference>
<dbReference type="SUPFAM" id="SSF56968">
    <property type="entry name" value="Lipovitellin-phosvitin complex, beta-sheet shell regions"/>
    <property type="match status" value="1"/>
</dbReference>
<dbReference type="InterPro" id="IPR050733">
    <property type="entry name" value="Vitellogenin/Apolipophorin"/>
</dbReference>
<dbReference type="GO" id="GO:0045735">
    <property type="term" value="F:nutrient reservoir activity"/>
    <property type="evidence" value="ECO:0007669"/>
    <property type="project" value="UniProtKB-KW"/>
</dbReference>
<accession>A0A8E0S690</accession>
<dbReference type="InterPro" id="IPR015819">
    <property type="entry name" value="Lipid_transp_b-sht_shell"/>
</dbReference>
<gene>
    <name evidence="4" type="ORF">FBUS_01870</name>
</gene>
<dbReference type="PANTHER" id="PTHR23345">
    <property type="entry name" value="VITELLOGENIN-RELATED"/>
    <property type="match status" value="1"/>
</dbReference>
<reference evidence="4" key="1">
    <citation type="submission" date="2019-05" db="EMBL/GenBank/DDBJ databases">
        <title>Annotation for the trematode Fasciolopsis buski.</title>
        <authorList>
            <person name="Choi Y.-J."/>
        </authorList>
    </citation>
    <scope>NUCLEOTIDE SEQUENCE</scope>
    <source>
        <strain evidence="4">HT</strain>
        <tissue evidence="4">Whole worm</tissue>
    </source>
</reference>
<dbReference type="PANTHER" id="PTHR23345:SF15">
    <property type="entry name" value="VITELLOGENIN 1-RELATED"/>
    <property type="match status" value="1"/>
</dbReference>
<dbReference type="OrthoDB" id="6233594at2759"/>
<name>A0A8E0S690_9TREM</name>
<keyword evidence="5" id="KW-1185">Reference proteome</keyword>
<keyword evidence="2" id="KW-0325">Glycoprotein</keyword>
<proteinExistence type="predicted"/>
<evidence type="ECO:0000256" key="2">
    <source>
        <dbReference type="ARBA" id="ARBA00023180"/>
    </source>
</evidence>
<dbReference type="Gene3D" id="1.25.10.20">
    <property type="entry name" value="Vitellinogen, superhelical"/>
    <property type="match status" value="1"/>
</dbReference>
<feature type="domain" description="Vitellogenin" evidence="3">
    <location>
        <begin position="172"/>
        <end position="283"/>
    </location>
</feature>
<dbReference type="GO" id="GO:0005319">
    <property type="term" value="F:lipid transporter activity"/>
    <property type="evidence" value="ECO:0007669"/>
    <property type="project" value="InterPro"/>
</dbReference>
<dbReference type="EMBL" id="LUCM01000553">
    <property type="protein sequence ID" value="KAA0200415.1"/>
    <property type="molecule type" value="Genomic_DNA"/>
</dbReference>
<comment type="caution">
    <text evidence="4">The sequence shown here is derived from an EMBL/GenBank/DDBJ whole genome shotgun (WGS) entry which is preliminary data.</text>
</comment>
<evidence type="ECO:0000256" key="1">
    <source>
        <dbReference type="ARBA" id="ARBA00023157"/>
    </source>
</evidence>
<keyword evidence="1" id="KW-1015">Disulfide bond</keyword>
<dbReference type="InterPro" id="IPR011030">
    <property type="entry name" value="Lipovitellin_superhlx_dom"/>
</dbReference>
<dbReference type="Proteomes" id="UP000728185">
    <property type="component" value="Unassembled WGS sequence"/>
</dbReference>
<evidence type="ECO:0000313" key="5">
    <source>
        <dbReference type="Proteomes" id="UP000728185"/>
    </source>
</evidence>
<dbReference type="InterPro" id="IPR001747">
    <property type="entry name" value="Vitellogenin_N"/>
</dbReference>
<evidence type="ECO:0000313" key="4">
    <source>
        <dbReference type="EMBL" id="KAA0200415.1"/>
    </source>
</evidence>
<evidence type="ECO:0000259" key="3">
    <source>
        <dbReference type="Pfam" id="PF01347"/>
    </source>
</evidence>
<dbReference type="Pfam" id="PF01347">
    <property type="entry name" value="Vitellogenin_N"/>
    <property type="match status" value="1"/>
</dbReference>
<protein>
    <recommendedName>
        <fullName evidence="3">Vitellogenin domain-containing protein</fullName>
    </recommendedName>
</protein>